<evidence type="ECO:0000259" key="1">
    <source>
        <dbReference type="Pfam" id="PF01592"/>
    </source>
</evidence>
<name>A0A3B0RK32_9ZZZZ</name>
<sequence>MIDQLYQKAILKYAANATASGELKDADRMLTVHNPLCGDRITVYLKLEQDRISDFSHVTKACVLCQASASILGECSEGETESSLQVVYHDLKQSLEQKDFKGRTWPHDKWNALNIFQPVSDHKNRFTCVTLPFESLLKALRGDDE</sequence>
<dbReference type="Pfam" id="PF01592">
    <property type="entry name" value="NifU_N"/>
    <property type="match status" value="1"/>
</dbReference>
<feature type="domain" description="NIF system FeS cluster assembly NifU N-terminal" evidence="1">
    <location>
        <begin position="6"/>
        <end position="97"/>
    </location>
</feature>
<proteinExistence type="predicted"/>
<evidence type="ECO:0000313" key="2">
    <source>
        <dbReference type="EMBL" id="VAV93824.1"/>
    </source>
</evidence>
<organism evidence="2">
    <name type="scientific">hydrothermal vent metagenome</name>
    <dbReference type="NCBI Taxonomy" id="652676"/>
    <lineage>
        <taxon>unclassified sequences</taxon>
        <taxon>metagenomes</taxon>
        <taxon>ecological metagenomes</taxon>
    </lineage>
</organism>
<dbReference type="GO" id="GO:0051536">
    <property type="term" value="F:iron-sulfur cluster binding"/>
    <property type="evidence" value="ECO:0007669"/>
    <property type="project" value="InterPro"/>
</dbReference>
<dbReference type="CDD" id="cd06664">
    <property type="entry name" value="IscU_like"/>
    <property type="match status" value="1"/>
</dbReference>
<reference evidence="2" key="1">
    <citation type="submission" date="2018-06" db="EMBL/GenBank/DDBJ databases">
        <authorList>
            <person name="Zhirakovskaya E."/>
        </authorList>
    </citation>
    <scope>NUCLEOTIDE SEQUENCE</scope>
</reference>
<accession>A0A3B0RK32</accession>
<dbReference type="AlphaFoldDB" id="A0A3B0RK32"/>
<dbReference type="GO" id="GO:0016226">
    <property type="term" value="P:iron-sulfur cluster assembly"/>
    <property type="evidence" value="ECO:0007669"/>
    <property type="project" value="InterPro"/>
</dbReference>
<gene>
    <name evidence="2" type="ORF">MNBD_ALPHA01-815</name>
</gene>
<dbReference type="EMBL" id="UOEJ01000052">
    <property type="protein sequence ID" value="VAV93824.1"/>
    <property type="molecule type" value="Genomic_DNA"/>
</dbReference>
<dbReference type="SUPFAM" id="SSF82649">
    <property type="entry name" value="SufE/NifU"/>
    <property type="match status" value="1"/>
</dbReference>
<dbReference type="GO" id="GO:0005506">
    <property type="term" value="F:iron ion binding"/>
    <property type="evidence" value="ECO:0007669"/>
    <property type="project" value="InterPro"/>
</dbReference>
<dbReference type="Gene3D" id="3.90.1010.10">
    <property type="match status" value="1"/>
</dbReference>
<dbReference type="InterPro" id="IPR002871">
    <property type="entry name" value="NIF_FeS_clus_asmbl_NifU_N"/>
</dbReference>
<protein>
    <recommendedName>
        <fullName evidence="1">NIF system FeS cluster assembly NifU N-terminal domain-containing protein</fullName>
    </recommendedName>
</protein>